<evidence type="ECO:0000313" key="1">
    <source>
        <dbReference type="EMBL" id="ETO32288.1"/>
    </source>
</evidence>
<dbReference type="Proteomes" id="UP000023152">
    <property type="component" value="Unassembled WGS sequence"/>
</dbReference>
<organism evidence="1 2">
    <name type="scientific">Reticulomyxa filosa</name>
    <dbReference type="NCBI Taxonomy" id="46433"/>
    <lineage>
        <taxon>Eukaryota</taxon>
        <taxon>Sar</taxon>
        <taxon>Rhizaria</taxon>
        <taxon>Retaria</taxon>
        <taxon>Foraminifera</taxon>
        <taxon>Monothalamids</taxon>
        <taxon>Reticulomyxidae</taxon>
        <taxon>Reticulomyxa</taxon>
    </lineage>
</organism>
<name>X6P2C5_RETFI</name>
<sequence>MKGVTPLLELLCDLDNFVLFCYCLKKSKETKQQMAIAKKNSSVKKYKFCHIKNKTTQLKFLAYNNLSKTQIMQPLINLIDKKKTILLASIVPERKANKNNSEIKQIKCHIIIITTFFLEKKKQSQTTII</sequence>
<dbReference type="EMBL" id="ASPP01004319">
    <property type="protein sequence ID" value="ETO32288.1"/>
    <property type="molecule type" value="Genomic_DNA"/>
</dbReference>
<protein>
    <submittedName>
        <fullName evidence="1">Uncharacterized protein</fullName>
    </submittedName>
</protein>
<gene>
    <name evidence="1" type="ORF">RFI_04828</name>
</gene>
<accession>X6P2C5</accession>
<comment type="caution">
    <text evidence="1">The sequence shown here is derived from an EMBL/GenBank/DDBJ whole genome shotgun (WGS) entry which is preliminary data.</text>
</comment>
<evidence type="ECO:0000313" key="2">
    <source>
        <dbReference type="Proteomes" id="UP000023152"/>
    </source>
</evidence>
<keyword evidence="2" id="KW-1185">Reference proteome</keyword>
<dbReference type="AlphaFoldDB" id="X6P2C5"/>
<reference evidence="1 2" key="1">
    <citation type="journal article" date="2013" name="Curr. Biol.">
        <title>The Genome of the Foraminiferan Reticulomyxa filosa.</title>
        <authorList>
            <person name="Glockner G."/>
            <person name="Hulsmann N."/>
            <person name="Schleicher M."/>
            <person name="Noegel A.A."/>
            <person name="Eichinger L."/>
            <person name="Gallinger C."/>
            <person name="Pawlowski J."/>
            <person name="Sierra R."/>
            <person name="Euteneuer U."/>
            <person name="Pillet L."/>
            <person name="Moustafa A."/>
            <person name="Platzer M."/>
            <person name="Groth M."/>
            <person name="Szafranski K."/>
            <person name="Schliwa M."/>
        </authorList>
    </citation>
    <scope>NUCLEOTIDE SEQUENCE [LARGE SCALE GENOMIC DNA]</scope>
</reference>
<proteinExistence type="predicted"/>